<dbReference type="EMBL" id="STGU01000007">
    <property type="protein sequence ID" value="THV34814.1"/>
    <property type="molecule type" value="Genomic_DNA"/>
</dbReference>
<evidence type="ECO:0000313" key="3">
    <source>
        <dbReference type="EMBL" id="THV34814.1"/>
    </source>
</evidence>
<dbReference type="Pfam" id="PF09832">
    <property type="entry name" value="DUF2059"/>
    <property type="match status" value="1"/>
</dbReference>
<dbReference type="Proteomes" id="UP000307378">
    <property type="component" value="Unassembled WGS sequence"/>
</dbReference>
<feature type="chain" id="PRO_5020822633" evidence="1">
    <location>
        <begin position="30"/>
        <end position="180"/>
    </location>
</feature>
<dbReference type="InterPro" id="IPR018637">
    <property type="entry name" value="DUF2059"/>
</dbReference>
<gene>
    <name evidence="3" type="ORF">FAA86_14120</name>
</gene>
<protein>
    <submittedName>
        <fullName evidence="3">DUF2059 domain-containing protein</fullName>
    </submittedName>
</protein>
<name>A0A4S8Q3P9_9HYPH</name>
<sequence length="180" mass="19175">MISFTGMGRFASIAVIAGSLALGAVSAKAQDVPAEHMQAARDAITALGVTNRFDAILPNIMDRLTAQLIQAYPNLQDVISAKVEEEALKLAARRADLEREAALVYAKAFTAEELTQITAFYNSETGKKLLKDGPIATRELLKAADIWTAGIARDLEQQANASLLAEVQAQQPAAAEAPKP</sequence>
<accession>A0A4S8Q3P9</accession>
<organism evidence="3 4">
    <name type="scientific">Rhizobium rosettiformans W3</name>
    <dbReference type="NCBI Taxonomy" id="538378"/>
    <lineage>
        <taxon>Bacteria</taxon>
        <taxon>Pseudomonadati</taxon>
        <taxon>Pseudomonadota</taxon>
        <taxon>Alphaproteobacteria</taxon>
        <taxon>Hyphomicrobiales</taxon>
        <taxon>Rhizobiaceae</taxon>
        <taxon>Rhizobium/Agrobacterium group</taxon>
        <taxon>Rhizobium</taxon>
    </lineage>
</organism>
<comment type="caution">
    <text evidence="3">The sequence shown here is derived from an EMBL/GenBank/DDBJ whole genome shotgun (WGS) entry which is preliminary data.</text>
</comment>
<keyword evidence="1" id="KW-0732">Signal</keyword>
<proteinExistence type="predicted"/>
<evidence type="ECO:0000256" key="1">
    <source>
        <dbReference type="SAM" id="SignalP"/>
    </source>
</evidence>
<reference evidence="3 4" key="1">
    <citation type="submission" date="2019-04" db="EMBL/GenBank/DDBJ databases">
        <title>genome sequence of strain W3.</title>
        <authorList>
            <person name="Gao J."/>
            <person name="Sun J."/>
        </authorList>
    </citation>
    <scope>NUCLEOTIDE SEQUENCE [LARGE SCALE GENOMIC DNA]</scope>
    <source>
        <strain evidence="3 4">W3</strain>
    </source>
</reference>
<dbReference type="RefSeq" id="WP_113459520.1">
    <property type="nucleotide sequence ID" value="NZ_STGU01000007.1"/>
</dbReference>
<feature type="signal peptide" evidence="1">
    <location>
        <begin position="1"/>
        <end position="29"/>
    </location>
</feature>
<evidence type="ECO:0000259" key="2">
    <source>
        <dbReference type="Pfam" id="PF09832"/>
    </source>
</evidence>
<evidence type="ECO:0000313" key="4">
    <source>
        <dbReference type="Proteomes" id="UP000307378"/>
    </source>
</evidence>
<feature type="domain" description="DUF2059" evidence="2">
    <location>
        <begin position="96"/>
        <end position="153"/>
    </location>
</feature>
<dbReference type="AlphaFoldDB" id="A0A4S8Q3P9"/>